<feature type="domain" description="Major facilitator superfamily (MFS) profile" evidence="9">
    <location>
        <begin position="16"/>
        <end position="456"/>
    </location>
</feature>
<evidence type="ECO:0000256" key="1">
    <source>
        <dbReference type="ARBA" id="ARBA00004651"/>
    </source>
</evidence>
<dbReference type="InterPro" id="IPR011701">
    <property type="entry name" value="MFS"/>
</dbReference>
<accession>A0A840PA91</accession>
<reference evidence="10 11" key="1">
    <citation type="submission" date="2020-08" db="EMBL/GenBank/DDBJ databases">
        <title>Genomic Encyclopedia of Type Strains, Phase IV (KMG-IV): sequencing the most valuable type-strain genomes for metagenomic binning, comparative biology and taxonomic classification.</title>
        <authorList>
            <person name="Goeker M."/>
        </authorList>
    </citation>
    <scope>NUCLEOTIDE SEQUENCE [LARGE SCALE GENOMIC DNA]</scope>
    <source>
        <strain evidence="10 11">DSM 45615</strain>
    </source>
</reference>
<feature type="transmembrane region" description="Helical" evidence="8">
    <location>
        <begin position="429"/>
        <end position="450"/>
    </location>
</feature>
<proteinExistence type="predicted"/>
<evidence type="ECO:0000256" key="2">
    <source>
        <dbReference type="ARBA" id="ARBA00022448"/>
    </source>
</evidence>
<evidence type="ECO:0000256" key="4">
    <source>
        <dbReference type="ARBA" id="ARBA00022692"/>
    </source>
</evidence>
<feature type="transmembrane region" description="Helical" evidence="8">
    <location>
        <begin position="359"/>
        <end position="381"/>
    </location>
</feature>
<dbReference type="SUPFAM" id="SSF103473">
    <property type="entry name" value="MFS general substrate transporter"/>
    <property type="match status" value="1"/>
</dbReference>
<dbReference type="GO" id="GO:0022857">
    <property type="term" value="F:transmembrane transporter activity"/>
    <property type="evidence" value="ECO:0007669"/>
    <property type="project" value="InterPro"/>
</dbReference>
<name>A0A840PA91_9ACTN</name>
<dbReference type="InterPro" id="IPR036259">
    <property type="entry name" value="MFS_trans_sf"/>
</dbReference>
<evidence type="ECO:0000256" key="6">
    <source>
        <dbReference type="ARBA" id="ARBA00023136"/>
    </source>
</evidence>
<keyword evidence="3" id="KW-1003">Cell membrane</keyword>
<dbReference type="PANTHER" id="PTHR42718">
    <property type="entry name" value="MAJOR FACILITATOR SUPERFAMILY MULTIDRUG TRANSPORTER MFSC"/>
    <property type="match status" value="1"/>
</dbReference>
<dbReference type="RefSeq" id="WP_185049906.1">
    <property type="nucleotide sequence ID" value="NZ_BAABIX010000005.1"/>
</dbReference>
<feature type="transmembrane region" description="Helical" evidence="8">
    <location>
        <begin position="169"/>
        <end position="191"/>
    </location>
</feature>
<feature type="region of interest" description="Disordered" evidence="7">
    <location>
        <begin position="456"/>
        <end position="483"/>
    </location>
</feature>
<keyword evidence="2" id="KW-0813">Transport</keyword>
<evidence type="ECO:0000313" key="11">
    <source>
        <dbReference type="Proteomes" id="UP000578449"/>
    </source>
</evidence>
<feature type="transmembrane region" description="Helical" evidence="8">
    <location>
        <begin position="141"/>
        <end position="163"/>
    </location>
</feature>
<evidence type="ECO:0000259" key="9">
    <source>
        <dbReference type="PROSITE" id="PS50850"/>
    </source>
</evidence>
<feature type="transmembrane region" description="Helical" evidence="8">
    <location>
        <begin position="402"/>
        <end position="423"/>
    </location>
</feature>
<dbReference type="EMBL" id="JACHGN010000005">
    <property type="protein sequence ID" value="MBB5132915.1"/>
    <property type="molecule type" value="Genomic_DNA"/>
</dbReference>
<sequence>MSISRHRPTTVSRQAALVVLALAQGLDVASGAVVNAALPEIGHDFGLGPGALQWALTAYSVAFAGFLLFGGRVADVFGRRLTFALGMGLLAAGSLLACLAPAMAVLVAARALQGVGAALSVPAGLALLTEIFPEGGERDRALAVYASVGACAFAAGLVLGGFLTTWLGWRSVFAVIAVPAALTLAACRMFLPRGRRRAQPLDAPGAAAVTVGLLLGVYGVTRGGEMGWTDPGTLLALALAVGALAAFTWRERRAADPLLPFTLFRSSHVRMGAAGALLFYVAVAGVLFFAPMYLQGMLGYTPLQSGLAVVPMSIVVIATSSVAGRVLVRVGQGRLLVFGLLLIAAGTALWAVTPPDGRYWLHVFPGIAVMSAGQGLAFTALTSASLTGVPQDRHGVAGAVNVTAQQVGSALGVAALAAVAGAVPDTLGGYHAAYLTAAGVVAAGAVALAVTGARTVTRAGGSPGDRPAEPPPARTSRVSAPAE</sequence>
<evidence type="ECO:0000256" key="3">
    <source>
        <dbReference type="ARBA" id="ARBA00022475"/>
    </source>
</evidence>
<dbReference type="GO" id="GO:0005886">
    <property type="term" value="C:plasma membrane"/>
    <property type="evidence" value="ECO:0007669"/>
    <property type="project" value="UniProtKB-SubCell"/>
</dbReference>
<feature type="transmembrane region" description="Helical" evidence="8">
    <location>
        <begin position="232"/>
        <end position="250"/>
    </location>
</feature>
<evidence type="ECO:0000313" key="10">
    <source>
        <dbReference type="EMBL" id="MBB5132915.1"/>
    </source>
</evidence>
<organism evidence="10 11">
    <name type="scientific">Thermocatellispora tengchongensis</name>
    <dbReference type="NCBI Taxonomy" id="1073253"/>
    <lineage>
        <taxon>Bacteria</taxon>
        <taxon>Bacillati</taxon>
        <taxon>Actinomycetota</taxon>
        <taxon>Actinomycetes</taxon>
        <taxon>Streptosporangiales</taxon>
        <taxon>Streptosporangiaceae</taxon>
        <taxon>Thermocatellispora</taxon>
    </lineage>
</organism>
<feature type="transmembrane region" description="Helical" evidence="8">
    <location>
        <begin position="111"/>
        <end position="129"/>
    </location>
</feature>
<keyword evidence="6 8" id="KW-0472">Membrane</keyword>
<keyword evidence="4 8" id="KW-0812">Transmembrane</keyword>
<dbReference type="InterPro" id="IPR020846">
    <property type="entry name" value="MFS_dom"/>
</dbReference>
<dbReference type="Pfam" id="PF07690">
    <property type="entry name" value="MFS_1"/>
    <property type="match status" value="1"/>
</dbReference>
<feature type="transmembrane region" description="Helical" evidence="8">
    <location>
        <begin position="81"/>
        <end position="105"/>
    </location>
</feature>
<feature type="transmembrane region" description="Helical" evidence="8">
    <location>
        <begin position="271"/>
        <end position="294"/>
    </location>
</feature>
<comment type="subcellular location">
    <subcellularLocation>
        <location evidence="1">Cell membrane</location>
        <topology evidence="1">Multi-pass membrane protein</topology>
    </subcellularLocation>
</comment>
<evidence type="ECO:0000256" key="7">
    <source>
        <dbReference type="SAM" id="MobiDB-lite"/>
    </source>
</evidence>
<dbReference type="Gene3D" id="1.20.1720.10">
    <property type="entry name" value="Multidrug resistance protein D"/>
    <property type="match status" value="1"/>
</dbReference>
<feature type="transmembrane region" description="Helical" evidence="8">
    <location>
        <begin position="306"/>
        <end position="328"/>
    </location>
</feature>
<dbReference type="Gene3D" id="1.20.1250.20">
    <property type="entry name" value="MFS general substrate transporter like domains"/>
    <property type="match status" value="1"/>
</dbReference>
<feature type="transmembrane region" description="Helical" evidence="8">
    <location>
        <begin position="51"/>
        <end position="69"/>
    </location>
</feature>
<keyword evidence="11" id="KW-1185">Reference proteome</keyword>
<dbReference type="Proteomes" id="UP000578449">
    <property type="component" value="Unassembled WGS sequence"/>
</dbReference>
<feature type="transmembrane region" description="Helical" evidence="8">
    <location>
        <begin position="203"/>
        <end position="220"/>
    </location>
</feature>
<gene>
    <name evidence="10" type="ORF">HNP84_002636</name>
</gene>
<comment type="caution">
    <text evidence="10">The sequence shown here is derived from an EMBL/GenBank/DDBJ whole genome shotgun (WGS) entry which is preliminary data.</text>
</comment>
<dbReference type="PROSITE" id="PS50850">
    <property type="entry name" value="MFS"/>
    <property type="match status" value="1"/>
</dbReference>
<evidence type="ECO:0000256" key="5">
    <source>
        <dbReference type="ARBA" id="ARBA00022989"/>
    </source>
</evidence>
<dbReference type="PANTHER" id="PTHR42718:SF46">
    <property type="entry name" value="BLR6921 PROTEIN"/>
    <property type="match status" value="1"/>
</dbReference>
<protein>
    <submittedName>
        <fullName evidence="10">EmrB/QacA subfamily drug resistance transporter</fullName>
    </submittedName>
</protein>
<feature type="transmembrane region" description="Helical" evidence="8">
    <location>
        <begin position="335"/>
        <end position="353"/>
    </location>
</feature>
<dbReference type="CDD" id="cd17321">
    <property type="entry name" value="MFS_MMR_MDR_like"/>
    <property type="match status" value="1"/>
</dbReference>
<dbReference type="InterPro" id="IPR005829">
    <property type="entry name" value="Sugar_transporter_CS"/>
</dbReference>
<evidence type="ECO:0000256" key="8">
    <source>
        <dbReference type="SAM" id="Phobius"/>
    </source>
</evidence>
<dbReference type="AlphaFoldDB" id="A0A840PA91"/>
<keyword evidence="5 8" id="KW-1133">Transmembrane helix</keyword>
<dbReference type="PROSITE" id="PS00216">
    <property type="entry name" value="SUGAR_TRANSPORT_1"/>
    <property type="match status" value="1"/>
</dbReference>